<dbReference type="OrthoDB" id="1028014at2759"/>
<sequence>MATRKPHFNGLDREIFFNISTTCFKKAISEGRLPCASDVRTNREKLLIEFLGPDGDLNGMGCDLRDIYKTLSELPVYPEGKDIIDMMESLMKSLNQPISEQAAEAQKEWDHLILTVRSDDWFNTTTRAEKKPVKYPIDGIPFLHFNLATKMGKKIKLQTDQDVIYYAKYGLSEQDAFHEARINLRKSTGFISNDHWDEEPRCHLNGRQAPVQKFGYTPHPGALLAFPTDISNMRRFNGPQVVMVPTIHKMYCTGAEEYEGCLTMGELCLKLYKEARQEDRVSLRPIRLVNDNDDPGEGVYRYVPYVPNMVNENCVPETETQVIAMKKSFNEWDKLPYRLQKDQHPLRFITTTSAKELGATKQALDSQARLTKGIASYELASYMMKKLCYQCGVTKESDGAKLSKCQGCRLAYYCGAECQQQNWSRHKKQCIALKRSLNKKGKNH</sequence>
<protein>
    <recommendedName>
        <fullName evidence="5">MYND-type domain-containing protein</fullName>
    </recommendedName>
</protein>
<name>A0A8S4PE24_OWEFU</name>
<dbReference type="EMBL" id="CAIIXF020000008">
    <property type="protein sequence ID" value="CAH1792453.1"/>
    <property type="molecule type" value="Genomic_DNA"/>
</dbReference>
<dbReference type="InterPro" id="IPR002893">
    <property type="entry name" value="Znf_MYND"/>
</dbReference>
<evidence type="ECO:0000256" key="3">
    <source>
        <dbReference type="ARBA" id="ARBA00022833"/>
    </source>
</evidence>
<keyword evidence="3" id="KW-0862">Zinc</keyword>
<feature type="domain" description="MYND-type" evidence="5">
    <location>
        <begin position="388"/>
        <end position="430"/>
    </location>
</feature>
<organism evidence="6 7">
    <name type="scientific">Owenia fusiformis</name>
    <name type="common">Polychaete worm</name>
    <dbReference type="NCBI Taxonomy" id="6347"/>
    <lineage>
        <taxon>Eukaryota</taxon>
        <taxon>Metazoa</taxon>
        <taxon>Spiralia</taxon>
        <taxon>Lophotrochozoa</taxon>
        <taxon>Annelida</taxon>
        <taxon>Polychaeta</taxon>
        <taxon>Sedentaria</taxon>
        <taxon>Canalipalpata</taxon>
        <taxon>Sabellida</taxon>
        <taxon>Oweniida</taxon>
        <taxon>Oweniidae</taxon>
        <taxon>Owenia</taxon>
    </lineage>
</organism>
<keyword evidence="1" id="KW-0479">Metal-binding</keyword>
<gene>
    <name evidence="6" type="ORF">OFUS_LOCUS17414</name>
</gene>
<comment type="caution">
    <text evidence="6">The sequence shown here is derived from an EMBL/GenBank/DDBJ whole genome shotgun (WGS) entry which is preliminary data.</text>
</comment>
<proteinExistence type="predicted"/>
<keyword evidence="7" id="KW-1185">Reference proteome</keyword>
<evidence type="ECO:0000313" key="6">
    <source>
        <dbReference type="EMBL" id="CAH1792453.1"/>
    </source>
</evidence>
<keyword evidence="2 4" id="KW-0863">Zinc-finger</keyword>
<dbReference type="AlphaFoldDB" id="A0A8S4PE24"/>
<dbReference type="Gene3D" id="6.10.140.2220">
    <property type="match status" value="1"/>
</dbReference>
<dbReference type="PROSITE" id="PS50865">
    <property type="entry name" value="ZF_MYND_2"/>
    <property type="match status" value="1"/>
</dbReference>
<evidence type="ECO:0000256" key="4">
    <source>
        <dbReference type="PROSITE-ProRule" id="PRU00134"/>
    </source>
</evidence>
<evidence type="ECO:0000256" key="2">
    <source>
        <dbReference type="ARBA" id="ARBA00022771"/>
    </source>
</evidence>
<evidence type="ECO:0000313" key="7">
    <source>
        <dbReference type="Proteomes" id="UP000749559"/>
    </source>
</evidence>
<dbReference type="PROSITE" id="PS01360">
    <property type="entry name" value="ZF_MYND_1"/>
    <property type="match status" value="1"/>
</dbReference>
<dbReference type="GO" id="GO:0008270">
    <property type="term" value="F:zinc ion binding"/>
    <property type="evidence" value="ECO:0007669"/>
    <property type="project" value="UniProtKB-KW"/>
</dbReference>
<dbReference type="Pfam" id="PF01753">
    <property type="entry name" value="zf-MYND"/>
    <property type="match status" value="1"/>
</dbReference>
<evidence type="ECO:0000259" key="5">
    <source>
        <dbReference type="PROSITE" id="PS50865"/>
    </source>
</evidence>
<reference evidence="6" key="1">
    <citation type="submission" date="2022-03" db="EMBL/GenBank/DDBJ databases">
        <authorList>
            <person name="Martin C."/>
        </authorList>
    </citation>
    <scope>NUCLEOTIDE SEQUENCE</scope>
</reference>
<dbReference type="SUPFAM" id="SSF144232">
    <property type="entry name" value="HIT/MYND zinc finger-like"/>
    <property type="match status" value="1"/>
</dbReference>
<accession>A0A8S4PE24</accession>
<evidence type="ECO:0000256" key="1">
    <source>
        <dbReference type="ARBA" id="ARBA00022723"/>
    </source>
</evidence>
<dbReference type="Proteomes" id="UP000749559">
    <property type="component" value="Unassembled WGS sequence"/>
</dbReference>